<protein>
    <submittedName>
        <fullName evidence="4">Flocculation-associated PEP-CTERM protein PepA</fullName>
    </submittedName>
</protein>
<dbReference type="EMBL" id="JAXCLA010000007">
    <property type="protein sequence ID" value="MDY0747227.1"/>
    <property type="molecule type" value="Genomic_DNA"/>
</dbReference>
<proteinExistence type="predicted"/>
<evidence type="ECO:0000313" key="4">
    <source>
        <dbReference type="EMBL" id="MDY0747227.1"/>
    </source>
</evidence>
<dbReference type="InterPro" id="IPR013424">
    <property type="entry name" value="Ice-binding_C"/>
</dbReference>
<dbReference type="Pfam" id="PF07589">
    <property type="entry name" value="PEP-CTERM"/>
    <property type="match status" value="1"/>
</dbReference>
<keyword evidence="1" id="KW-1133">Transmembrane helix</keyword>
<feature type="chain" id="PRO_5045057386" evidence="2">
    <location>
        <begin position="25"/>
        <end position="272"/>
    </location>
</feature>
<reference evidence="4 5" key="1">
    <citation type="submission" date="2023-11" db="EMBL/GenBank/DDBJ databases">
        <title>Paucibacter sp. nov., isolated from fresh soil in Korea.</title>
        <authorList>
            <person name="Le N.T.T."/>
        </authorList>
    </citation>
    <scope>NUCLEOTIDE SEQUENCE [LARGE SCALE GENOMIC DNA]</scope>
    <source>
        <strain evidence="4 5">R3-3</strain>
    </source>
</reference>
<feature type="transmembrane region" description="Helical" evidence="1">
    <location>
        <begin position="248"/>
        <end position="265"/>
    </location>
</feature>
<evidence type="ECO:0000256" key="2">
    <source>
        <dbReference type="SAM" id="SignalP"/>
    </source>
</evidence>
<comment type="caution">
    <text evidence="4">The sequence shown here is derived from an EMBL/GenBank/DDBJ whole genome shotgun (WGS) entry which is preliminary data.</text>
</comment>
<keyword evidence="2" id="KW-0732">Signal</keyword>
<feature type="domain" description="Ice-binding protein C-terminal" evidence="3">
    <location>
        <begin position="245"/>
        <end position="267"/>
    </location>
</feature>
<keyword evidence="1" id="KW-0472">Membrane</keyword>
<evidence type="ECO:0000259" key="3">
    <source>
        <dbReference type="Pfam" id="PF07589"/>
    </source>
</evidence>
<organism evidence="4 5">
    <name type="scientific">Roseateles agri</name>
    <dbReference type="NCBI Taxonomy" id="3098619"/>
    <lineage>
        <taxon>Bacteria</taxon>
        <taxon>Pseudomonadati</taxon>
        <taxon>Pseudomonadota</taxon>
        <taxon>Betaproteobacteria</taxon>
        <taxon>Burkholderiales</taxon>
        <taxon>Sphaerotilaceae</taxon>
        <taxon>Roseateles</taxon>
    </lineage>
</organism>
<dbReference type="NCBIfam" id="NF033554">
    <property type="entry name" value="floc_PepA"/>
    <property type="match status" value="1"/>
</dbReference>
<feature type="signal peptide" evidence="2">
    <location>
        <begin position="1"/>
        <end position="24"/>
    </location>
</feature>
<dbReference type="Proteomes" id="UP001285263">
    <property type="component" value="Unassembled WGS sequence"/>
</dbReference>
<accession>A0ABU5DLQ8</accession>
<sequence length="272" mass="27793">MKMKKTLASLALVAVAFASTSAMADQVPFTVNETGIPGVSNWDTIVGATGSFTANNMGGKYDEQVGLNGDGTFSASAIGTFAAYYNNATQIGSDKSALGAPESLGGYKLYAVFTASGNATSNTTFAGTSGTLNIYVDTGSNTSCSITSFTTAATCAGNGDDLLVGTSTTSYGTGDLVGPPGAFNIYFSNFALTSFGQTYWTGIDTLQFTLQTNGDIDIVTPDPTTGGLPPYSIHGDFSANFASVVPEPASLALVGVALLGLGAVTRRRNRKD</sequence>
<evidence type="ECO:0000313" key="5">
    <source>
        <dbReference type="Proteomes" id="UP001285263"/>
    </source>
</evidence>
<gene>
    <name evidence="4" type="primary">pepA</name>
    <name evidence="4" type="ORF">SNE35_22165</name>
</gene>
<keyword evidence="5" id="KW-1185">Reference proteome</keyword>
<dbReference type="RefSeq" id="WP_320425185.1">
    <property type="nucleotide sequence ID" value="NZ_JAXCLA010000007.1"/>
</dbReference>
<evidence type="ECO:0000256" key="1">
    <source>
        <dbReference type="SAM" id="Phobius"/>
    </source>
</evidence>
<dbReference type="NCBIfam" id="TIGR02595">
    <property type="entry name" value="PEP_CTERM"/>
    <property type="match status" value="1"/>
</dbReference>
<keyword evidence="1" id="KW-0812">Transmembrane</keyword>
<name>A0ABU5DLQ8_9BURK</name>